<dbReference type="Proteomes" id="UP000627101">
    <property type="component" value="Segment"/>
</dbReference>
<evidence type="ECO:0000313" key="4">
    <source>
        <dbReference type="EMBL" id="ART91657.1"/>
    </source>
</evidence>
<dbReference type="Pfam" id="PF13637">
    <property type="entry name" value="Ank_4"/>
    <property type="match status" value="1"/>
</dbReference>
<evidence type="ECO:0000256" key="3">
    <source>
        <dbReference type="PROSITE-ProRule" id="PRU00023"/>
    </source>
</evidence>
<dbReference type="Proteomes" id="UP000150838">
    <property type="component" value="Segment"/>
</dbReference>
<dbReference type="PROSITE" id="PS50088">
    <property type="entry name" value="ANK_REPEAT"/>
    <property type="match status" value="1"/>
</dbReference>
<proteinExistence type="predicted"/>
<dbReference type="OrthoDB" id="177at10260"/>
<dbReference type="SMART" id="SM00248">
    <property type="entry name" value="ANK"/>
    <property type="match status" value="3"/>
</dbReference>
<accession>Q70GT8</accession>
<dbReference type="EMBL" id="MW142017">
    <property type="protein sequence ID" value="QRM13772.1"/>
    <property type="molecule type" value="Genomic_DNA"/>
</dbReference>
<name>A0A385HAS5_FOWPV</name>
<evidence type="ECO:0000313" key="7">
    <source>
        <dbReference type="Proteomes" id="UP000150838"/>
    </source>
</evidence>
<dbReference type="Pfam" id="PF12796">
    <property type="entry name" value="Ank_2"/>
    <property type="match status" value="1"/>
</dbReference>
<gene>
    <name evidence="5" type="primary">fp9.224</name>
    <name evidence="4" type="synonym">ORF224</name>
</gene>
<dbReference type="PANTHER" id="PTHR24198">
    <property type="entry name" value="ANKYRIN REPEAT AND PROTEIN KINASE DOMAIN-CONTAINING PROTEIN"/>
    <property type="match status" value="1"/>
</dbReference>
<evidence type="ECO:0000256" key="1">
    <source>
        <dbReference type="ARBA" id="ARBA00022737"/>
    </source>
</evidence>
<feature type="repeat" description="ANK" evidence="3">
    <location>
        <begin position="9"/>
        <end position="41"/>
    </location>
</feature>
<dbReference type="RefSeq" id="NP_039187.1">
    <property type="nucleotide sequence ID" value="NC_002188.1"/>
</dbReference>
<dbReference type="PANTHER" id="PTHR24198:SF165">
    <property type="entry name" value="ANKYRIN REPEAT-CONTAINING PROTEIN-RELATED"/>
    <property type="match status" value="1"/>
</dbReference>
<evidence type="ECO:0000313" key="6">
    <source>
        <dbReference type="EMBL" id="QRM13772.1"/>
    </source>
</evidence>
<accession>A0A385HAS5</accession>
<keyword evidence="2 3" id="KW-0040">ANK repeat</keyword>
<protein>
    <submittedName>
        <fullName evidence="4">Ankyrin repeat family protein</fullName>
    </submittedName>
    <submittedName>
        <fullName evidence="5">Putative ankyrin-repeat protein</fullName>
    </submittedName>
</protein>
<dbReference type="Proteomes" id="UP000515929">
    <property type="component" value="Segment"/>
</dbReference>
<dbReference type="EMBL" id="AJ581527">
    <property type="protein sequence ID" value="CAE52759.1"/>
    <property type="molecule type" value="Genomic_DNA"/>
</dbReference>
<organism evidence="5 7">
    <name type="scientific">Fowlpox virus</name>
    <name type="common">FPV</name>
    <dbReference type="NCBI Taxonomy" id="10261"/>
    <lineage>
        <taxon>Viruses</taxon>
        <taxon>Varidnaviria</taxon>
        <taxon>Bamfordvirae</taxon>
        <taxon>Nucleocytoviricota</taxon>
        <taxon>Pokkesviricetes</taxon>
        <taxon>Chitovirales</taxon>
        <taxon>Poxviridae</taxon>
        <taxon>Chordopoxvirinae</taxon>
        <taxon>Avipoxvirus</taxon>
        <taxon>Avipoxvirus fowlpox</taxon>
    </lineage>
</organism>
<evidence type="ECO:0000313" key="5">
    <source>
        <dbReference type="EMBL" id="CAE52759.1"/>
    </source>
</evidence>
<reference evidence="4 8" key="2">
    <citation type="submission" date="2016-05" db="EMBL/GenBank/DDBJ databases">
        <title>The analysis of a fowlpox virus genome sequence.</title>
        <authorList>
            <person name="Zhao Y."/>
            <person name="Liu S."/>
        </authorList>
    </citation>
    <scope>NUCLEOTIDE SEQUENCE [LARGE SCALE GENOMIC DNA]</scope>
    <source>
        <strain evidence="4 8">NX10</strain>
    </source>
</reference>
<keyword evidence="1" id="KW-0677">Repeat</keyword>
<dbReference type="KEGG" id="vg:1486796"/>
<evidence type="ECO:0000256" key="2">
    <source>
        <dbReference type="ARBA" id="ARBA00023043"/>
    </source>
</evidence>
<organismHost>
    <name type="scientific">Vertebrata</name>
    <name type="common">vertebrates</name>
    <dbReference type="NCBI Taxonomy" id="7742"/>
</organismHost>
<reference evidence="5 7" key="1">
    <citation type="journal article" date="2004" name="J. Gen. Virol.">
        <title>Comparison of the genome sequence of FP9, an attenuated, tissue culture-adapted European fowlpox virus, with those of virulent American and European viruses.</title>
        <authorList>
            <person name="Skinner M.A."/>
            <person name="Laidlaw S.M."/>
        </authorList>
    </citation>
    <scope>NUCLEOTIDE SEQUENCE [LARGE SCALE GENOMIC DNA]</scope>
    <source>
        <strain evidence="5">HP1-438 Munich</strain>
    </source>
</reference>
<dbReference type="SUPFAM" id="SSF48403">
    <property type="entry name" value="Ankyrin repeat"/>
    <property type="match status" value="1"/>
</dbReference>
<dbReference type="InterPro" id="IPR036770">
    <property type="entry name" value="Ankyrin_rpt-contain_sf"/>
</dbReference>
<sequence>MNINATDNSLSTPLHHAINLLKTDIVSLLMQYKADASIRDSKGITPFCYAMYLGYYGVNKDILNIITRYNSINGTTRDINDVYTILLNNKKKNYVFVNLHDAARLGYVYILKKIIYNGKNINRIDEYYYSALHYAVKSSNLKAVNF</sequence>
<dbReference type="InterPro" id="IPR002110">
    <property type="entry name" value="Ankyrin_rpt"/>
</dbReference>
<dbReference type="EMBL" id="KX196452">
    <property type="protein sequence ID" value="ART91657.1"/>
    <property type="molecule type" value="Genomic_DNA"/>
</dbReference>
<dbReference type="SMR" id="A0A385HAS5"/>
<dbReference type="Gene3D" id="1.25.40.20">
    <property type="entry name" value="Ankyrin repeat-containing domain"/>
    <property type="match status" value="2"/>
</dbReference>
<reference evidence="6" key="3">
    <citation type="journal article" date="2021" name="Arch. Virol.">
        <title>Characterisation of an Australian fowlpox virus carrying a near-full-length provirus of reticuloendotheliosis virus.</title>
        <authorList>
            <person name="Sarker S."/>
            <person name="Athukorala A."/>
            <person name="Bowden T.R."/>
            <person name="Boyle D.B."/>
        </authorList>
    </citation>
    <scope>NUCLEOTIDE SEQUENCE</scope>
    <source>
        <strain evidence="6">FWPV-S</strain>
    </source>
</reference>
<evidence type="ECO:0000313" key="8">
    <source>
        <dbReference type="Proteomes" id="UP000515929"/>
    </source>
</evidence>